<dbReference type="EMBL" id="CP071250">
    <property type="protein sequence ID" value="UUF08076.1"/>
    <property type="molecule type" value="Genomic_DNA"/>
</dbReference>
<evidence type="ECO:0000256" key="1">
    <source>
        <dbReference type="SAM" id="MobiDB-lite"/>
    </source>
</evidence>
<feature type="chain" id="PRO_5040306353" evidence="2">
    <location>
        <begin position="20"/>
        <end position="238"/>
    </location>
</feature>
<proteinExistence type="predicted"/>
<dbReference type="InterPro" id="IPR014044">
    <property type="entry name" value="CAP_dom"/>
</dbReference>
<dbReference type="Proteomes" id="UP001058072">
    <property type="component" value="Chromosome"/>
</dbReference>
<gene>
    <name evidence="4" type="ORF">J0J70_10705</name>
</gene>
<keyword evidence="2" id="KW-0732">Signal</keyword>
<dbReference type="PANTHER" id="PTHR31157">
    <property type="entry name" value="SCP DOMAIN-CONTAINING PROTEIN"/>
    <property type="match status" value="1"/>
</dbReference>
<accession>A0A9Q9CMH6</accession>
<feature type="region of interest" description="Disordered" evidence="1">
    <location>
        <begin position="67"/>
        <end position="98"/>
    </location>
</feature>
<dbReference type="AlphaFoldDB" id="A0A9Q9CMH6"/>
<dbReference type="SUPFAM" id="SSF55797">
    <property type="entry name" value="PR-1-like"/>
    <property type="match status" value="1"/>
</dbReference>
<dbReference type="GO" id="GO:0006508">
    <property type="term" value="P:proteolysis"/>
    <property type="evidence" value="ECO:0007669"/>
    <property type="project" value="UniProtKB-KW"/>
</dbReference>
<dbReference type="PROSITE" id="PS51257">
    <property type="entry name" value="PROKAR_LIPOPROTEIN"/>
    <property type="match status" value="1"/>
</dbReference>
<keyword evidence="4" id="KW-0645">Protease</keyword>
<name>A0A9Q9CMH6_9FIRM</name>
<organism evidence="4 5">
    <name type="scientific">Turicibacter bilis</name>
    <dbReference type="NCBI Taxonomy" id="2735723"/>
    <lineage>
        <taxon>Bacteria</taxon>
        <taxon>Bacillati</taxon>
        <taxon>Bacillota</taxon>
        <taxon>Erysipelotrichia</taxon>
        <taxon>Erysipelotrichales</taxon>
        <taxon>Turicibacteraceae</taxon>
        <taxon>Turicibacter</taxon>
    </lineage>
</organism>
<evidence type="ECO:0000259" key="3">
    <source>
        <dbReference type="Pfam" id="PF00188"/>
    </source>
</evidence>
<feature type="signal peptide" evidence="2">
    <location>
        <begin position="1"/>
        <end position="19"/>
    </location>
</feature>
<dbReference type="CDD" id="cd05379">
    <property type="entry name" value="CAP_bacterial"/>
    <property type="match status" value="1"/>
</dbReference>
<evidence type="ECO:0000313" key="5">
    <source>
        <dbReference type="Proteomes" id="UP001058072"/>
    </source>
</evidence>
<dbReference type="Gene3D" id="3.40.33.10">
    <property type="entry name" value="CAP"/>
    <property type="match status" value="1"/>
</dbReference>
<sequence length="238" mass="26943">MFKKIIRIYFMICALLLGACQTNTSSTTLALLDKVTFTFEAKKPIIINHSNQNPSSSNHIMDGTFLKPEKPSDQNEETDHKIVEETTPKKPPIPDKNEATDDVIGFYDTTIEQEVIELVNDLRLQLGLKAVEQSESLTTTARLKSKDMAKYNYFSHEGHLTFASLVETYQISCQISGENIFKSQSPLLVASEIFEAWKQSPTHYANMTNEQFTKMGIGVYGIEQEGVRTYYVTQHLTD</sequence>
<evidence type="ECO:0000256" key="2">
    <source>
        <dbReference type="SAM" id="SignalP"/>
    </source>
</evidence>
<dbReference type="PANTHER" id="PTHR31157:SF1">
    <property type="entry name" value="SCP DOMAIN-CONTAINING PROTEIN"/>
    <property type="match status" value="1"/>
</dbReference>
<reference evidence="4" key="1">
    <citation type="submission" date="2021-03" db="EMBL/GenBank/DDBJ databases">
        <title>Comparative Genomics and Metabolomics in the genus Turicibacter.</title>
        <authorList>
            <person name="Maki J."/>
            <person name="Looft T."/>
        </authorList>
    </citation>
    <scope>NUCLEOTIDE SEQUENCE</scope>
    <source>
        <strain evidence="4">ISU324</strain>
    </source>
</reference>
<evidence type="ECO:0000313" key="4">
    <source>
        <dbReference type="EMBL" id="UUF08076.1"/>
    </source>
</evidence>
<dbReference type="InterPro" id="IPR035940">
    <property type="entry name" value="CAP_sf"/>
</dbReference>
<dbReference type="GO" id="GO:0008233">
    <property type="term" value="F:peptidase activity"/>
    <property type="evidence" value="ECO:0007669"/>
    <property type="project" value="UniProtKB-KW"/>
</dbReference>
<protein>
    <submittedName>
        <fullName evidence="4">Serine protease</fullName>
    </submittedName>
</protein>
<feature type="domain" description="SCP" evidence="3">
    <location>
        <begin position="117"/>
        <end position="235"/>
    </location>
</feature>
<dbReference type="RefSeq" id="WP_156343893.1">
    <property type="nucleotide sequence ID" value="NZ_CP071250.1"/>
</dbReference>
<keyword evidence="4" id="KW-0378">Hydrolase</keyword>
<dbReference type="Pfam" id="PF00188">
    <property type="entry name" value="CAP"/>
    <property type="match status" value="1"/>
</dbReference>